<dbReference type="PROSITE" id="PS51201">
    <property type="entry name" value="RCK_N"/>
    <property type="match status" value="1"/>
</dbReference>
<evidence type="ECO:0000259" key="4">
    <source>
        <dbReference type="PROSITE" id="PS51202"/>
    </source>
</evidence>
<evidence type="ECO:0000313" key="7">
    <source>
        <dbReference type="Proteomes" id="UP000185779"/>
    </source>
</evidence>
<dbReference type="InterPro" id="IPR036291">
    <property type="entry name" value="NAD(P)-bd_dom_sf"/>
</dbReference>
<dbReference type="InterPro" id="IPR006037">
    <property type="entry name" value="RCK_C"/>
</dbReference>
<dbReference type="GO" id="GO:0008324">
    <property type="term" value="F:monoatomic cation transmembrane transporter activity"/>
    <property type="evidence" value="ECO:0007669"/>
    <property type="project" value="InterPro"/>
</dbReference>
<evidence type="ECO:0000259" key="3">
    <source>
        <dbReference type="PROSITE" id="PS51201"/>
    </source>
</evidence>
<dbReference type="Proteomes" id="UP000185779">
    <property type="component" value="Unassembled WGS sequence"/>
</dbReference>
<dbReference type="InterPro" id="IPR013099">
    <property type="entry name" value="K_chnl_dom"/>
</dbReference>
<dbReference type="SUPFAM" id="SSF116726">
    <property type="entry name" value="TrkA C-terminal domain-like"/>
    <property type="match status" value="1"/>
</dbReference>
<reference evidence="5" key="2">
    <citation type="journal article" date="2020" name="mSystems">
        <title>Genome- and Community-Level Interaction Insights into Carbon Utilization and Element Cycling Functions of Hydrothermarchaeota in Hydrothermal Sediment.</title>
        <authorList>
            <person name="Zhou Z."/>
            <person name="Liu Y."/>
            <person name="Xu W."/>
            <person name="Pan J."/>
            <person name="Luo Z.H."/>
            <person name="Li M."/>
        </authorList>
    </citation>
    <scope>NUCLEOTIDE SEQUENCE [LARGE SCALE GENOMIC DNA]</scope>
    <source>
        <strain evidence="5">HyVt-386</strain>
    </source>
</reference>
<dbReference type="Gene3D" id="3.30.70.1450">
    <property type="entry name" value="Regulator of K+ conductance, C-terminal domain"/>
    <property type="match status" value="1"/>
</dbReference>
<dbReference type="STRING" id="1839936.SBU_000921"/>
<evidence type="ECO:0000256" key="2">
    <source>
        <dbReference type="SAM" id="Phobius"/>
    </source>
</evidence>
<evidence type="ECO:0000313" key="5">
    <source>
        <dbReference type="EMBL" id="HEC56798.1"/>
    </source>
</evidence>
<protein>
    <submittedName>
        <fullName evidence="6">Potassium channel protein</fullName>
    </submittedName>
</protein>
<dbReference type="InterPro" id="IPR036721">
    <property type="entry name" value="RCK_C_sf"/>
</dbReference>
<comment type="subcellular location">
    <subcellularLocation>
        <location evidence="1">Cell membrane</location>
        <topology evidence="1">Multi-pass membrane protein</topology>
    </subcellularLocation>
</comment>
<feature type="domain" description="RCK N-terminal" evidence="3">
    <location>
        <begin position="118"/>
        <end position="232"/>
    </location>
</feature>
<sequence length="342" mass="38612">MKRLDDKNLRFILFYLLVIVGFTLSYAAIFVELMKIIEGRRVSFTTAIYWVIQTMTTVGYGDIELTTDFLRAFSIIVQLTGILMLFGMFIPFVIVPMVEERLKNLIEDFPRVAPEELKDHIIICGYNPMVASLITELQSEKHPFIVVDPIRESIEYLVSHKIPCIWGDPTKREVLIDARIVHARKLLANMDDETNASIVLLASSFPNIEIIAIVEDVKNSKYLAYAGADRVISPKQIYGTQMGMRATGPLVNEVLESVEFFKNLRIVELPIFPGSMLIGKSLREAEVRFRTGVHVVGIWNRGELTLGPSADEIIQENSVLLCVGTMEQLSRLRALTTGGFKK</sequence>
<dbReference type="InterPro" id="IPR003148">
    <property type="entry name" value="RCK_N"/>
</dbReference>
<keyword evidence="6" id="KW-0406">Ion transport</keyword>
<feature type="domain" description="RCK C-terminal" evidence="4">
    <location>
        <begin position="253"/>
        <end position="338"/>
    </location>
</feature>
<dbReference type="EMBL" id="LYOR01000003">
    <property type="protein sequence ID" value="OFV66379.1"/>
    <property type="molecule type" value="Genomic_DNA"/>
</dbReference>
<dbReference type="Pfam" id="PF02254">
    <property type="entry name" value="TrkA_N"/>
    <property type="match status" value="1"/>
</dbReference>
<feature type="transmembrane region" description="Helical" evidence="2">
    <location>
        <begin position="72"/>
        <end position="95"/>
    </location>
</feature>
<dbReference type="AlphaFoldDB" id="A0A1F2P516"/>
<keyword evidence="2" id="KW-1133">Transmembrane helix</keyword>
<dbReference type="Pfam" id="PF07885">
    <property type="entry name" value="Ion_trans_2"/>
    <property type="match status" value="1"/>
</dbReference>
<keyword evidence="6" id="KW-0407">Ion channel</keyword>
<dbReference type="SUPFAM" id="SSF51735">
    <property type="entry name" value="NAD(P)-binding Rossmann-fold domains"/>
    <property type="match status" value="1"/>
</dbReference>
<feature type="transmembrane region" description="Helical" evidence="2">
    <location>
        <begin position="12"/>
        <end position="30"/>
    </location>
</feature>
<gene>
    <name evidence="5" type="ORF">ENI32_02785</name>
    <name evidence="6" type="ORF">SBU_000921</name>
</gene>
<dbReference type="EMBL" id="DRIE01000046">
    <property type="protein sequence ID" value="HEC56798.1"/>
    <property type="molecule type" value="Genomic_DNA"/>
</dbReference>
<feature type="transmembrane region" description="Helical" evidence="2">
    <location>
        <begin position="42"/>
        <end position="60"/>
    </location>
</feature>
<dbReference type="InterPro" id="IPR050721">
    <property type="entry name" value="Trk_Ktr_HKT_K-transport"/>
</dbReference>
<evidence type="ECO:0000313" key="6">
    <source>
        <dbReference type="EMBL" id="OFV66379.1"/>
    </source>
</evidence>
<keyword evidence="6" id="KW-0813">Transport</keyword>
<dbReference type="Proteomes" id="UP000885936">
    <property type="component" value="Unassembled WGS sequence"/>
</dbReference>
<dbReference type="GO" id="GO:0005886">
    <property type="term" value="C:plasma membrane"/>
    <property type="evidence" value="ECO:0007669"/>
    <property type="project" value="UniProtKB-SubCell"/>
</dbReference>
<dbReference type="Gene3D" id="1.10.287.70">
    <property type="match status" value="1"/>
</dbReference>
<dbReference type="PANTHER" id="PTHR43833:SF13">
    <property type="entry name" value="POTASSIUM CHANNEL PROTEIN 2-RELATED"/>
    <property type="match status" value="1"/>
</dbReference>
<name>A0A1F2P516_9EURY</name>
<keyword evidence="2" id="KW-0472">Membrane</keyword>
<reference evidence="6 7" key="1">
    <citation type="submission" date="2016-05" db="EMBL/GenBank/DDBJ databases">
        <title>Microbial consortia oxidize butane by reversing methanogenesis.</title>
        <authorList>
            <person name="Laso-Perez R."/>
            <person name="Richter M."/>
            <person name="Wegener G."/>
            <person name="Musat F."/>
        </authorList>
    </citation>
    <scope>NUCLEOTIDE SEQUENCE [LARGE SCALE GENOMIC DNA]</scope>
    <source>
        <strain evidence="6">BOX1</strain>
    </source>
</reference>
<comment type="caution">
    <text evidence="6">The sequence shown here is derived from an EMBL/GenBank/DDBJ whole genome shotgun (WGS) entry which is preliminary data.</text>
</comment>
<dbReference type="GO" id="GO:0006813">
    <property type="term" value="P:potassium ion transport"/>
    <property type="evidence" value="ECO:0007669"/>
    <property type="project" value="InterPro"/>
</dbReference>
<accession>A0A1F2P516</accession>
<organism evidence="6 7">
    <name type="scientific">Candidatus Syntropharchaeum butanivorans</name>
    <dbReference type="NCBI Taxonomy" id="1839936"/>
    <lineage>
        <taxon>Archaea</taxon>
        <taxon>Methanobacteriati</taxon>
        <taxon>Methanobacteriota</taxon>
        <taxon>Stenosarchaea group</taxon>
        <taxon>Methanomicrobia</taxon>
        <taxon>Methanosarcinales</taxon>
        <taxon>ANME-2 cluster</taxon>
        <taxon>Candidatus Syntropharchaeum</taxon>
    </lineage>
</organism>
<dbReference type="SUPFAM" id="SSF81324">
    <property type="entry name" value="Voltage-gated potassium channels"/>
    <property type="match status" value="1"/>
</dbReference>
<keyword evidence="7" id="KW-1185">Reference proteome</keyword>
<evidence type="ECO:0000256" key="1">
    <source>
        <dbReference type="ARBA" id="ARBA00004651"/>
    </source>
</evidence>
<dbReference type="Pfam" id="PF02080">
    <property type="entry name" value="TrkA_C"/>
    <property type="match status" value="1"/>
</dbReference>
<dbReference type="PANTHER" id="PTHR43833">
    <property type="entry name" value="POTASSIUM CHANNEL PROTEIN 2-RELATED-RELATED"/>
    <property type="match status" value="1"/>
</dbReference>
<keyword evidence="2" id="KW-0812">Transmembrane</keyword>
<proteinExistence type="predicted"/>
<dbReference type="Gene3D" id="3.40.50.720">
    <property type="entry name" value="NAD(P)-binding Rossmann-like Domain"/>
    <property type="match status" value="1"/>
</dbReference>
<dbReference type="PROSITE" id="PS51202">
    <property type="entry name" value="RCK_C"/>
    <property type="match status" value="1"/>
</dbReference>